<dbReference type="Gene3D" id="1.10.1300.10">
    <property type="entry name" value="3'5'-cyclic nucleotide phosphodiesterase, catalytic domain"/>
    <property type="match status" value="1"/>
</dbReference>
<dbReference type="InterPro" id="IPR002073">
    <property type="entry name" value="PDEase_catalytic_dom"/>
</dbReference>
<keyword evidence="7" id="KW-0472">Membrane</keyword>
<feature type="binding site" evidence="5">
    <location>
        <position position="729"/>
    </location>
    <ligand>
        <name>Zn(2+)</name>
        <dbReference type="ChEBI" id="CHEBI:29105"/>
        <label>2</label>
    </ligand>
</feature>
<feature type="binding site" evidence="4">
    <location>
        <position position="892"/>
    </location>
    <ligand>
        <name>AMP</name>
        <dbReference type="ChEBI" id="CHEBI:456215"/>
    </ligand>
</feature>
<keyword evidence="7" id="KW-1133">Transmembrane helix</keyword>
<feature type="binding site" evidence="5">
    <location>
        <position position="841"/>
    </location>
    <ligand>
        <name>Zn(2+)</name>
        <dbReference type="ChEBI" id="CHEBI:29105"/>
        <label>1</label>
    </ligand>
</feature>
<dbReference type="Pfam" id="PF00233">
    <property type="entry name" value="PDEase_I"/>
    <property type="match status" value="1"/>
</dbReference>
<feature type="active site" description="Proton donor" evidence="3">
    <location>
        <position position="687"/>
    </location>
</feature>
<feature type="binding site" evidence="5">
    <location>
        <position position="729"/>
    </location>
    <ligand>
        <name>Zn(2+)</name>
        <dbReference type="ChEBI" id="CHEBI:29105"/>
        <label>1</label>
    </ligand>
</feature>
<dbReference type="AlphaFoldDB" id="A0A836BW43"/>
<feature type="compositionally biased region" description="Basic and acidic residues" evidence="6">
    <location>
        <begin position="555"/>
        <end position="565"/>
    </location>
</feature>
<evidence type="ECO:0000256" key="7">
    <source>
        <dbReference type="SAM" id="Phobius"/>
    </source>
</evidence>
<feature type="binding site" evidence="5">
    <location>
        <position position="728"/>
    </location>
    <ligand>
        <name>Zn(2+)</name>
        <dbReference type="ChEBI" id="CHEBI:29105"/>
        <label>1</label>
    </ligand>
</feature>
<reference evidence="10" key="1">
    <citation type="journal article" date="2020" name="bioRxiv">
        <title>Comparative genomics of Chlamydomonas.</title>
        <authorList>
            <person name="Craig R.J."/>
            <person name="Hasan A.R."/>
            <person name="Ness R.W."/>
            <person name="Keightley P.D."/>
        </authorList>
    </citation>
    <scope>NUCLEOTIDE SEQUENCE</scope>
    <source>
        <strain evidence="10">CCAP 11/70</strain>
    </source>
</reference>
<evidence type="ECO:0000256" key="1">
    <source>
        <dbReference type="ARBA" id="ARBA00022723"/>
    </source>
</evidence>
<feature type="transmembrane region" description="Helical" evidence="7">
    <location>
        <begin position="44"/>
        <end position="63"/>
    </location>
</feature>
<evidence type="ECO:0000313" key="10">
    <source>
        <dbReference type="EMBL" id="KAG2490632.1"/>
    </source>
</evidence>
<feature type="binding site" evidence="4">
    <location>
        <begin position="687"/>
        <end position="691"/>
    </location>
    <ligand>
        <name>AMP</name>
        <dbReference type="ChEBI" id="CHEBI:456215"/>
    </ligand>
</feature>
<accession>A0A836BW43</accession>
<evidence type="ECO:0000256" key="6">
    <source>
        <dbReference type="SAM" id="MobiDB-lite"/>
    </source>
</evidence>
<dbReference type="OrthoDB" id="568146at2759"/>
<evidence type="ECO:0000259" key="8">
    <source>
        <dbReference type="PROSITE" id="PS50839"/>
    </source>
</evidence>
<dbReference type="CDD" id="cd00077">
    <property type="entry name" value="HDc"/>
    <property type="match status" value="1"/>
</dbReference>
<dbReference type="SUPFAM" id="SSF109604">
    <property type="entry name" value="HD-domain/PDEase-like"/>
    <property type="match status" value="1"/>
</dbReference>
<dbReference type="InterPro" id="IPR003607">
    <property type="entry name" value="HD/PDEase_dom"/>
</dbReference>
<dbReference type="PROSITE" id="PS51845">
    <property type="entry name" value="PDEASE_I_2"/>
    <property type="match status" value="1"/>
</dbReference>
<dbReference type="EMBL" id="JAEHOE010000060">
    <property type="protein sequence ID" value="KAG2490632.1"/>
    <property type="molecule type" value="Genomic_DNA"/>
</dbReference>
<organism evidence="10 11">
    <name type="scientific">Edaphochlamys debaryana</name>
    <dbReference type="NCBI Taxonomy" id="47281"/>
    <lineage>
        <taxon>Eukaryota</taxon>
        <taxon>Viridiplantae</taxon>
        <taxon>Chlorophyta</taxon>
        <taxon>core chlorophytes</taxon>
        <taxon>Chlorophyceae</taxon>
        <taxon>CS clade</taxon>
        <taxon>Chlamydomonadales</taxon>
        <taxon>Chlamydomonadales incertae sedis</taxon>
        <taxon>Edaphochlamys</taxon>
    </lineage>
</organism>
<dbReference type="PANTHER" id="PTHR11347">
    <property type="entry name" value="CYCLIC NUCLEOTIDE PHOSPHODIESTERASE"/>
    <property type="match status" value="1"/>
</dbReference>
<feature type="binding site" evidence="4">
    <location>
        <position position="841"/>
    </location>
    <ligand>
        <name>AMP</name>
        <dbReference type="ChEBI" id="CHEBI:456215"/>
    </ligand>
</feature>
<keyword evidence="11" id="KW-1185">Reference proteome</keyword>
<dbReference type="GO" id="GO:0004114">
    <property type="term" value="F:3',5'-cyclic-nucleotide phosphodiesterase activity"/>
    <property type="evidence" value="ECO:0007669"/>
    <property type="project" value="InterPro"/>
</dbReference>
<feature type="transmembrane region" description="Helical" evidence="7">
    <location>
        <begin position="323"/>
        <end position="349"/>
    </location>
</feature>
<dbReference type="InterPro" id="IPR023088">
    <property type="entry name" value="PDEase"/>
</dbReference>
<dbReference type="Proteomes" id="UP000612055">
    <property type="component" value="Unassembled WGS sequence"/>
</dbReference>
<proteinExistence type="predicted"/>
<feature type="region of interest" description="Disordered" evidence="6">
    <location>
        <begin position="537"/>
        <end position="607"/>
    </location>
</feature>
<evidence type="ECO:0000256" key="5">
    <source>
        <dbReference type="PIRSR" id="PIRSR623088-3"/>
    </source>
</evidence>
<evidence type="ECO:0000313" key="11">
    <source>
        <dbReference type="Proteomes" id="UP000612055"/>
    </source>
</evidence>
<keyword evidence="1 5" id="KW-0479">Metal-binding</keyword>
<name>A0A836BW43_9CHLO</name>
<dbReference type="GO" id="GO:0046872">
    <property type="term" value="F:metal ion binding"/>
    <property type="evidence" value="ECO:0007669"/>
    <property type="project" value="UniProtKB-KW"/>
</dbReference>
<comment type="caution">
    <text evidence="10">The sequence shown here is derived from an EMBL/GenBank/DDBJ whole genome shotgun (WGS) entry which is preliminary data.</text>
</comment>
<feature type="domain" description="PDEase" evidence="9">
    <location>
        <begin position="598"/>
        <end position="935"/>
    </location>
</feature>
<keyword evidence="7" id="KW-0812">Transmembrane</keyword>
<feature type="transmembrane region" description="Helical" evidence="7">
    <location>
        <begin position="19"/>
        <end position="38"/>
    </location>
</feature>
<dbReference type="PRINTS" id="PR00387">
    <property type="entry name" value="PDIESTERASE1"/>
</dbReference>
<dbReference type="SMART" id="SM00471">
    <property type="entry name" value="HDc"/>
    <property type="match status" value="1"/>
</dbReference>
<dbReference type="SMART" id="SM01079">
    <property type="entry name" value="CHASE"/>
    <property type="match status" value="1"/>
</dbReference>
<feature type="binding site" evidence="4">
    <location>
        <position position="729"/>
    </location>
    <ligand>
        <name>AMP</name>
        <dbReference type="ChEBI" id="CHEBI:456215"/>
    </ligand>
</feature>
<evidence type="ECO:0000256" key="3">
    <source>
        <dbReference type="PIRSR" id="PIRSR623088-1"/>
    </source>
</evidence>
<dbReference type="InterPro" id="IPR006189">
    <property type="entry name" value="CHASE_dom"/>
</dbReference>
<dbReference type="PROSITE" id="PS50839">
    <property type="entry name" value="CHASE"/>
    <property type="match status" value="1"/>
</dbReference>
<evidence type="ECO:0000256" key="4">
    <source>
        <dbReference type="PIRSR" id="PIRSR623088-2"/>
    </source>
</evidence>
<evidence type="ECO:0000259" key="9">
    <source>
        <dbReference type="PROSITE" id="PS51845"/>
    </source>
</evidence>
<gene>
    <name evidence="10" type="ORF">HYH03_011023</name>
</gene>
<dbReference type="InterPro" id="IPR036971">
    <property type="entry name" value="PDEase_catalytic_dom_sf"/>
</dbReference>
<feature type="region of interest" description="Disordered" evidence="6">
    <location>
        <begin position="967"/>
        <end position="1014"/>
    </location>
</feature>
<sequence length="1035" mass="111589">MVQQEPVARSEPARRCRSALFAGCSWLWTRIVATGRVVAAHPSILIWPLLALGLILGLGIWGVERVRETEDANSKMRATNLAQDAASTAGQQLAAAIAPVSLLAAMVQYDPQWAAASRLFAGLTPAVAAQSLTVTGSLLQLAPQGVIRASHPGNGSELYLGLDVFNSTWDDRNSSLKAVTDRKTTVVGPAVLLQGDYAVIVRLPVFLANVSADQDWGLPDPPPAQELCGAPCAYDAATRTKFWGFAQVVVPVDYLTDSQSRLTAMAKQGYRYQVLANDFTEGGWRVVSTNAPEGSLNDFVEVVLHLPNAEWVLRVSTVHAWGAGWYAGFIALVVVLAVAVSGLLFAVLVSRRQNQMLLEAVLPKAIIRELRKEDTGNMEARVLQADTPADMMLAMMGDLLEGYQPDVRDVVFIRTALMRNLDIYRPLNLKGHLRGSSLDPDVVQNLMQQLGNVGELDALSSYQDTIQEGDEGGGGGGSEAARALRALESSHARSSGNSESTDTVAGALTLLFTVQPYDPAGLSAYIHPNMPLLSRGMGSGELDASGGGALSPELAQERPQERSSAQDRPSGGGRWRNRKGLFLSTNGRPLPLPPPAPSPASLPSGPAPTLAVPASVLEETERLLAMADGWQFDTWRLQEATQGHALSSLGFFLMQRAGLVKRFRLRPVVLARFLRAVEGGYLDNSYHNATHAADVLQTLHVIIHAAQLHVHYLDPLGLLAAYYAAIVHDYAHPGLTSDFLVATSDPLAIRYNDKSPLENHHCAASFSLLQRPDLDILAQLSQAERTTFRKQVIELVLATDMKQHFSILSHFNTVHRGAPAPQPVDDTERLLSLQVALKCADIGHLGEELPVHKRWLSVLEEEFFRQGDREKELGLPISPLFDRSKQGVSKSQVGFYDFVALPLVHALASAFPGAQPLVRCFMSNYNHWRVVDGHAPVELPKARSGRSAPSPQATGLLPSVSSRFLAAPLSTPKQGPSGGTAPKLEKSRPPPLMVSSTATTPPGAAHEATIEEEGPMVAITLEESPGGAKPSPRQR</sequence>
<protein>
    <recommendedName>
        <fullName evidence="12">Phosphodiesterase</fullName>
    </recommendedName>
</protein>
<evidence type="ECO:0008006" key="12">
    <source>
        <dbReference type="Google" id="ProtNLM"/>
    </source>
</evidence>
<keyword evidence="2" id="KW-0378">Hydrolase</keyword>
<feature type="binding site" evidence="5">
    <location>
        <position position="691"/>
    </location>
    <ligand>
        <name>Zn(2+)</name>
        <dbReference type="ChEBI" id="CHEBI:29105"/>
        <label>1</label>
    </ligand>
</feature>
<feature type="compositionally biased region" description="Pro residues" evidence="6">
    <location>
        <begin position="590"/>
        <end position="600"/>
    </location>
</feature>
<dbReference type="GO" id="GO:0007165">
    <property type="term" value="P:signal transduction"/>
    <property type="evidence" value="ECO:0007669"/>
    <property type="project" value="InterPro"/>
</dbReference>
<feature type="domain" description="CHASE" evidence="8">
    <location>
        <begin position="143"/>
        <end position="314"/>
    </location>
</feature>
<evidence type="ECO:0000256" key="2">
    <source>
        <dbReference type="ARBA" id="ARBA00022801"/>
    </source>
</evidence>